<feature type="transmembrane region" description="Helical" evidence="1">
    <location>
        <begin position="119"/>
        <end position="145"/>
    </location>
</feature>
<dbReference type="EMBL" id="DWUX01000035">
    <property type="protein sequence ID" value="HJD38771.1"/>
    <property type="molecule type" value="Genomic_DNA"/>
</dbReference>
<accession>A0A9D2R8K8</accession>
<protein>
    <submittedName>
        <fullName evidence="2">ABC transporter permease</fullName>
    </submittedName>
</protein>
<evidence type="ECO:0000313" key="3">
    <source>
        <dbReference type="Proteomes" id="UP000823850"/>
    </source>
</evidence>
<dbReference type="InterPro" id="IPR010390">
    <property type="entry name" value="ABC-2_transporter-like"/>
</dbReference>
<keyword evidence="1" id="KW-0812">Transmembrane</keyword>
<evidence type="ECO:0000313" key="2">
    <source>
        <dbReference type="EMBL" id="HJD38771.1"/>
    </source>
</evidence>
<reference evidence="2" key="1">
    <citation type="journal article" date="2021" name="PeerJ">
        <title>Extensive microbial diversity within the chicken gut microbiome revealed by metagenomics and culture.</title>
        <authorList>
            <person name="Gilroy R."/>
            <person name="Ravi A."/>
            <person name="Getino M."/>
            <person name="Pursley I."/>
            <person name="Horton D.L."/>
            <person name="Alikhan N.F."/>
            <person name="Baker D."/>
            <person name="Gharbi K."/>
            <person name="Hall N."/>
            <person name="Watson M."/>
            <person name="Adriaenssens E.M."/>
            <person name="Foster-Nyarko E."/>
            <person name="Jarju S."/>
            <person name="Secka A."/>
            <person name="Antonio M."/>
            <person name="Oren A."/>
            <person name="Chaudhuri R.R."/>
            <person name="La Ragione R."/>
            <person name="Hildebrand F."/>
            <person name="Pallen M.J."/>
        </authorList>
    </citation>
    <scope>NUCLEOTIDE SEQUENCE</scope>
    <source>
        <strain evidence="2">ChiW19-6364</strain>
    </source>
</reference>
<organism evidence="2 3">
    <name type="scientific">Candidatus Blautia stercoripullorum</name>
    <dbReference type="NCBI Taxonomy" id="2838502"/>
    <lineage>
        <taxon>Bacteria</taxon>
        <taxon>Bacillati</taxon>
        <taxon>Bacillota</taxon>
        <taxon>Clostridia</taxon>
        <taxon>Lachnospirales</taxon>
        <taxon>Lachnospiraceae</taxon>
        <taxon>Blautia</taxon>
    </lineage>
</organism>
<feature type="transmembrane region" description="Helical" evidence="1">
    <location>
        <begin position="32"/>
        <end position="53"/>
    </location>
</feature>
<reference evidence="2" key="2">
    <citation type="submission" date="2021-04" db="EMBL/GenBank/DDBJ databases">
        <authorList>
            <person name="Gilroy R."/>
        </authorList>
    </citation>
    <scope>NUCLEOTIDE SEQUENCE</scope>
    <source>
        <strain evidence="2">ChiW19-6364</strain>
    </source>
</reference>
<gene>
    <name evidence="2" type="ORF">H9913_01965</name>
</gene>
<dbReference type="AlphaFoldDB" id="A0A9D2R8K8"/>
<proteinExistence type="predicted"/>
<dbReference type="Proteomes" id="UP000823850">
    <property type="component" value="Unassembled WGS sequence"/>
</dbReference>
<keyword evidence="1" id="KW-0472">Membrane</keyword>
<dbReference type="PANTHER" id="PTHR36833">
    <property type="entry name" value="SLR0610 PROTEIN-RELATED"/>
    <property type="match status" value="1"/>
</dbReference>
<evidence type="ECO:0000256" key="1">
    <source>
        <dbReference type="SAM" id="Phobius"/>
    </source>
</evidence>
<comment type="caution">
    <text evidence="2">The sequence shown here is derived from an EMBL/GenBank/DDBJ whole genome shotgun (WGS) entry which is preliminary data.</text>
</comment>
<dbReference type="PANTHER" id="PTHR36833:SF1">
    <property type="entry name" value="INTEGRAL MEMBRANE TRANSPORT PROTEIN"/>
    <property type="match status" value="1"/>
</dbReference>
<name>A0A9D2R8K8_9FIRM</name>
<sequence length="236" mass="26690">MMVVFTLFSQGCSLGLIYIIYSNIPQVGGWTMWEIYLLYGFLLFSEGFINFFFQGAWKITNMIYMSDLDRFLTRPISVGLQLLTAKIDFDGLNKMVIAAALLGIGISKCEIHWTVFKGIFFLAFLAEACVIRLCMIWIASCMSFWMKSKSNSLNYFVISLGEMAKYPLAIYPPIFQGIFGYLIPYAFVSYYPVGYILEKEGMTAGAACTPLVCLCMVAAAYLVLKLGLRRYESTSY</sequence>
<keyword evidence="1" id="KW-1133">Transmembrane helix</keyword>
<feature type="transmembrane region" description="Helical" evidence="1">
    <location>
        <begin position="203"/>
        <end position="224"/>
    </location>
</feature>
<dbReference type="Pfam" id="PF06182">
    <property type="entry name" value="ABC2_membrane_6"/>
    <property type="match status" value="1"/>
</dbReference>
<feature type="transmembrane region" description="Helical" evidence="1">
    <location>
        <begin position="166"/>
        <end position="191"/>
    </location>
</feature>